<feature type="transmembrane region" description="Helical" evidence="1">
    <location>
        <begin position="12"/>
        <end position="32"/>
    </location>
</feature>
<dbReference type="AlphaFoldDB" id="A0A9D9I5L1"/>
<evidence type="ECO:0000313" key="2">
    <source>
        <dbReference type="EMBL" id="MBO8466358.1"/>
    </source>
</evidence>
<accession>A0A9D9I5L1</accession>
<protein>
    <submittedName>
        <fullName evidence="2">Uncharacterized protein</fullName>
    </submittedName>
</protein>
<reference evidence="2" key="2">
    <citation type="journal article" date="2021" name="PeerJ">
        <title>Extensive microbial diversity within the chicken gut microbiome revealed by metagenomics and culture.</title>
        <authorList>
            <person name="Gilroy R."/>
            <person name="Ravi A."/>
            <person name="Getino M."/>
            <person name="Pursley I."/>
            <person name="Horton D.L."/>
            <person name="Alikhan N.F."/>
            <person name="Baker D."/>
            <person name="Gharbi K."/>
            <person name="Hall N."/>
            <person name="Watson M."/>
            <person name="Adriaenssens E.M."/>
            <person name="Foster-Nyarko E."/>
            <person name="Jarju S."/>
            <person name="Secka A."/>
            <person name="Antonio M."/>
            <person name="Oren A."/>
            <person name="Chaudhuri R.R."/>
            <person name="La Ragione R."/>
            <person name="Hildebrand F."/>
            <person name="Pallen M.J."/>
        </authorList>
    </citation>
    <scope>NUCLEOTIDE SEQUENCE</scope>
    <source>
        <strain evidence="2">B1-15692</strain>
    </source>
</reference>
<proteinExistence type="predicted"/>
<keyword evidence="1" id="KW-0812">Transmembrane</keyword>
<gene>
    <name evidence="2" type="ORF">IAB99_01160</name>
</gene>
<organism evidence="2 3">
    <name type="scientific">Candidatus Cryptobacteroides faecipullorum</name>
    <dbReference type="NCBI Taxonomy" id="2840764"/>
    <lineage>
        <taxon>Bacteria</taxon>
        <taxon>Pseudomonadati</taxon>
        <taxon>Bacteroidota</taxon>
        <taxon>Bacteroidia</taxon>
        <taxon>Bacteroidales</taxon>
        <taxon>Candidatus Cryptobacteroides</taxon>
    </lineage>
</organism>
<name>A0A9D9I5L1_9BACT</name>
<dbReference type="EMBL" id="JADIMH010000007">
    <property type="protein sequence ID" value="MBO8466358.1"/>
    <property type="molecule type" value="Genomic_DNA"/>
</dbReference>
<dbReference type="Proteomes" id="UP000823660">
    <property type="component" value="Unassembled WGS sequence"/>
</dbReference>
<evidence type="ECO:0000313" key="3">
    <source>
        <dbReference type="Proteomes" id="UP000823660"/>
    </source>
</evidence>
<comment type="caution">
    <text evidence="2">The sequence shown here is derived from an EMBL/GenBank/DDBJ whole genome shotgun (WGS) entry which is preliminary data.</text>
</comment>
<keyword evidence="1" id="KW-1133">Transmembrane helix</keyword>
<keyword evidence="1" id="KW-0472">Membrane</keyword>
<sequence length="54" mass="6310">MKGGTDRKHRESTAVVNVLVWIIILCLPYLAYTSGVRIEKFTDYILLLRRYLIP</sequence>
<reference evidence="2" key="1">
    <citation type="submission" date="2020-10" db="EMBL/GenBank/DDBJ databases">
        <authorList>
            <person name="Gilroy R."/>
        </authorList>
    </citation>
    <scope>NUCLEOTIDE SEQUENCE</scope>
    <source>
        <strain evidence="2">B1-15692</strain>
    </source>
</reference>
<evidence type="ECO:0000256" key="1">
    <source>
        <dbReference type="SAM" id="Phobius"/>
    </source>
</evidence>